<proteinExistence type="predicted"/>
<name>A0AA95S8N3_9BACI</name>
<dbReference type="Gene3D" id="1.10.530.10">
    <property type="match status" value="1"/>
</dbReference>
<dbReference type="SUPFAM" id="SSF53955">
    <property type="entry name" value="Lysozyme-like"/>
    <property type="match status" value="1"/>
</dbReference>
<evidence type="ECO:0000313" key="1">
    <source>
        <dbReference type="EMBL" id="WHY86055.1"/>
    </source>
</evidence>
<evidence type="ECO:0000313" key="2">
    <source>
        <dbReference type="Proteomes" id="UP001178288"/>
    </source>
</evidence>
<reference evidence="1" key="1">
    <citation type="submission" date="2023-05" db="EMBL/GenBank/DDBJ databases">
        <title>Comparative genomics of Bacillaceae isolates and their secondary metabolite potential.</title>
        <authorList>
            <person name="Song L."/>
            <person name="Nielsen L.J."/>
            <person name="Mohite O."/>
            <person name="Xu X."/>
            <person name="Weber T."/>
            <person name="Kovacs A.T."/>
        </authorList>
    </citation>
    <scope>NUCLEOTIDE SEQUENCE</scope>
    <source>
        <strain evidence="1">XLM17</strain>
    </source>
</reference>
<accession>A0AA95S8N3</accession>
<sequence>MKMNNPYLETIINYKHKLTYLANRTKEDTILTINKYSSVYQVDPEIIYSFILIESMNRGGIFTRKLEKFCSFFPYLLVKLDPSLGLGQVKISTAKMVWNSSCDTEIIKKLLNPQNNIELVSNLLSIYLKDCKGENNKFMSLVKLYTTGNKFTPINRELIIYYNLLCWSISNHTYKKTTIKYSKINNLGTLRPVPRCVKSPAD</sequence>
<protein>
    <submittedName>
        <fullName evidence="1">Lytic transglycosylase domain-containing protein</fullName>
    </submittedName>
</protein>
<dbReference type="InterPro" id="IPR023346">
    <property type="entry name" value="Lysozyme-like_dom_sf"/>
</dbReference>
<dbReference type="AlphaFoldDB" id="A0AA95S8N3"/>
<dbReference type="KEGG" id="nnv:QNH39_26365"/>
<organism evidence="1 2">
    <name type="scientific">Neobacillus novalis</name>
    <dbReference type="NCBI Taxonomy" id="220687"/>
    <lineage>
        <taxon>Bacteria</taxon>
        <taxon>Bacillati</taxon>
        <taxon>Bacillota</taxon>
        <taxon>Bacilli</taxon>
        <taxon>Bacillales</taxon>
        <taxon>Bacillaceae</taxon>
        <taxon>Neobacillus</taxon>
    </lineage>
</organism>
<gene>
    <name evidence="1" type="ORF">QNH39_26365</name>
</gene>
<dbReference type="Proteomes" id="UP001178288">
    <property type="component" value="Chromosome"/>
</dbReference>
<dbReference type="EMBL" id="CP126114">
    <property type="protein sequence ID" value="WHY86055.1"/>
    <property type="molecule type" value="Genomic_DNA"/>
</dbReference>
<keyword evidence="2" id="KW-1185">Reference proteome</keyword>
<dbReference type="RefSeq" id="WP_066093556.1">
    <property type="nucleotide sequence ID" value="NZ_CP126114.1"/>
</dbReference>